<dbReference type="Proteomes" id="UP000885695">
    <property type="component" value="Unassembled WGS sequence"/>
</dbReference>
<evidence type="ECO:0000313" key="1">
    <source>
        <dbReference type="EMBL" id="HEB13636.1"/>
    </source>
</evidence>
<organism evidence="1">
    <name type="scientific">candidate division CPR3 bacterium</name>
    <dbReference type="NCBI Taxonomy" id="2268181"/>
    <lineage>
        <taxon>Bacteria</taxon>
        <taxon>Bacteria division CPR3</taxon>
    </lineage>
</organism>
<protein>
    <submittedName>
        <fullName evidence="1">Uncharacterized protein</fullName>
    </submittedName>
</protein>
<dbReference type="EMBL" id="DRHL01000081">
    <property type="protein sequence ID" value="HEB13636.1"/>
    <property type="molecule type" value="Genomic_DNA"/>
</dbReference>
<accession>A0A7C1SUT0</accession>
<dbReference type="AlphaFoldDB" id="A0A7C1SUT0"/>
<gene>
    <name evidence="1" type="ORF">ENI13_01505</name>
</gene>
<reference evidence="1" key="1">
    <citation type="journal article" date="2020" name="mSystems">
        <title>Genome- and Community-Level Interaction Insights into Carbon Utilization and Element Cycling Functions of Hydrothermarchaeota in Hydrothermal Sediment.</title>
        <authorList>
            <person name="Zhou Z."/>
            <person name="Liu Y."/>
            <person name="Xu W."/>
            <person name="Pan J."/>
            <person name="Luo Z.H."/>
            <person name="Li M."/>
        </authorList>
    </citation>
    <scope>NUCLEOTIDE SEQUENCE [LARGE SCALE GENOMIC DNA]</scope>
    <source>
        <strain evidence="1">HyVt-369</strain>
    </source>
</reference>
<sequence>MKLPFLTPKKKPENRWLVLDIEDSMVKYGIGVEREGGSHITHCGTEDIKDNWESGLEAFLRSFQQIHISPSRAIVSLPSSVSKARIFKQRVLRGEGSRAISGADAEEIANNVIQIAGKKMAFEVAKETGIPPVEWMFLRLAIIGMSLDGYEVGELAGNNAQDMEFTVLGTLCLRSAFNSMENLCGKANITLDRVVDEIEAIDAFGQDGVYMNVGEMSARLLLVQGGSAKDMVEMKGSELAEQIESATLAWQQPSSVFAYGRDMSDSRHTPLFPEHILDMFPAEMIQQKQYTPLAFLCYAVS</sequence>
<proteinExistence type="predicted"/>
<comment type="caution">
    <text evidence="1">The sequence shown here is derived from an EMBL/GenBank/DDBJ whole genome shotgun (WGS) entry which is preliminary data.</text>
</comment>
<name>A0A7C1SUT0_UNCC3</name>